<dbReference type="Proteomes" id="UP000236291">
    <property type="component" value="Unassembled WGS sequence"/>
</dbReference>
<dbReference type="AlphaFoldDB" id="A0A2K3K3G9"/>
<protein>
    <submittedName>
        <fullName evidence="1">Uncharacterized protein</fullName>
    </submittedName>
</protein>
<comment type="caution">
    <text evidence="1">The sequence shown here is derived from an EMBL/GenBank/DDBJ whole genome shotgun (WGS) entry which is preliminary data.</text>
</comment>
<organism evidence="1 2">
    <name type="scientific">Trifolium pratense</name>
    <name type="common">Red clover</name>
    <dbReference type="NCBI Taxonomy" id="57577"/>
    <lineage>
        <taxon>Eukaryota</taxon>
        <taxon>Viridiplantae</taxon>
        <taxon>Streptophyta</taxon>
        <taxon>Embryophyta</taxon>
        <taxon>Tracheophyta</taxon>
        <taxon>Spermatophyta</taxon>
        <taxon>Magnoliopsida</taxon>
        <taxon>eudicotyledons</taxon>
        <taxon>Gunneridae</taxon>
        <taxon>Pentapetalae</taxon>
        <taxon>rosids</taxon>
        <taxon>fabids</taxon>
        <taxon>Fabales</taxon>
        <taxon>Fabaceae</taxon>
        <taxon>Papilionoideae</taxon>
        <taxon>50 kb inversion clade</taxon>
        <taxon>NPAAA clade</taxon>
        <taxon>Hologalegina</taxon>
        <taxon>IRL clade</taxon>
        <taxon>Trifolieae</taxon>
        <taxon>Trifolium</taxon>
    </lineage>
</organism>
<accession>A0A2K3K3G9</accession>
<evidence type="ECO:0000313" key="2">
    <source>
        <dbReference type="Proteomes" id="UP000236291"/>
    </source>
</evidence>
<sequence length="90" mass="10354">MESVVGCCLNCVLFSILNLSHFLLDIESVQSLKLARETFPAHDLEGDDTTYERPKGNHENNMKDKLFKLMARITIRFPKLPIRQSHDHGE</sequence>
<gene>
    <name evidence="1" type="ORF">L195_g052137</name>
</gene>
<evidence type="ECO:0000313" key="1">
    <source>
        <dbReference type="EMBL" id="PNX60833.1"/>
    </source>
</evidence>
<proteinExistence type="predicted"/>
<reference evidence="1 2" key="1">
    <citation type="journal article" date="2014" name="Am. J. Bot.">
        <title>Genome assembly and annotation for red clover (Trifolium pratense; Fabaceae).</title>
        <authorList>
            <person name="Istvanek J."/>
            <person name="Jaros M."/>
            <person name="Krenek A."/>
            <person name="Repkova J."/>
        </authorList>
    </citation>
    <scope>NUCLEOTIDE SEQUENCE [LARGE SCALE GENOMIC DNA]</scope>
    <source>
        <strain evidence="2">cv. Tatra</strain>
        <tissue evidence="1">Young leaves</tissue>
    </source>
</reference>
<name>A0A2K3K3G9_TRIPR</name>
<reference evidence="1 2" key="2">
    <citation type="journal article" date="2017" name="Front. Plant Sci.">
        <title>Gene Classification and Mining of Molecular Markers Useful in Red Clover (Trifolium pratense) Breeding.</title>
        <authorList>
            <person name="Istvanek J."/>
            <person name="Dluhosova J."/>
            <person name="Dluhos P."/>
            <person name="Patkova L."/>
            <person name="Nedelnik J."/>
            <person name="Repkova J."/>
        </authorList>
    </citation>
    <scope>NUCLEOTIDE SEQUENCE [LARGE SCALE GENOMIC DNA]</scope>
    <source>
        <strain evidence="2">cv. Tatra</strain>
        <tissue evidence="1">Young leaves</tissue>
    </source>
</reference>
<dbReference type="EMBL" id="ASHM01083724">
    <property type="protein sequence ID" value="PNX60833.1"/>
    <property type="molecule type" value="Genomic_DNA"/>
</dbReference>